<protein>
    <recommendedName>
        <fullName evidence="3">RutC family protein YjgH</fullName>
    </recommendedName>
</protein>
<proteinExistence type="predicted"/>
<dbReference type="VEuPathDB" id="FungiDB:AB675_11572"/>
<reference evidence="1 2" key="1">
    <citation type="submission" date="2015-06" db="EMBL/GenBank/DDBJ databases">
        <title>Draft genome of the ant-associated black yeast Phialophora attae CBS 131958.</title>
        <authorList>
            <person name="Moreno L.F."/>
            <person name="Stielow B.J."/>
            <person name="de Hoog S."/>
            <person name="Vicente V.A."/>
            <person name="Weiss V.A."/>
            <person name="de Vries M."/>
            <person name="Cruz L.M."/>
            <person name="Souza E.M."/>
        </authorList>
    </citation>
    <scope>NUCLEOTIDE SEQUENCE [LARGE SCALE GENOMIC DNA]</scope>
    <source>
        <strain evidence="1 2">CBS 131958</strain>
    </source>
</reference>
<dbReference type="InterPro" id="IPR035959">
    <property type="entry name" value="RutC-like_sf"/>
</dbReference>
<evidence type="ECO:0000313" key="2">
    <source>
        <dbReference type="Proteomes" id="UP000038010"/>
    </source>
</evidence>
<dbReference type="Proteomes" id="UP000038010">
    <property type="component" value="Unassembled WGS sequence"/>
</dbReference>
<dbReference type="RefSeq" id="XP_018000133.1">
    <property type="nucleotide sequence ID" value="XM_018140432.1"/>
</dbReference>
<dbReference type="EMBL" id="LFJN01000013">
    <property type="protein sequence ID" value="KPI40170.1"/>
    <property type="molecule type" value="Genomic_DNA"/>
</dbReference>
<sequence>MDEAKYHQVDGWLGDYYQKTGFSHAVVLPPNAQLVIASGQPGLSRDVRMSSSPTEQIESCFDNADAALKAAGVKEGLFKAHKIHCWLLDTSHEEAMMEIWRRRWPDHRPTWMTIGINALCGEGMIVEIQAEAHILPPKQRL</sequence>
<organism evidence="1 2">
    <name type="scientific">Cyphellophora attinorum</name>
    <dbReference type="NCBI Taxonomy" id="1664694"/>
    <lineage>
        <taxon>Eukaryota</taxon>
        <taxon>Fungi</taxon>
        <taxon>Dikarya</taxon>
        <taxon>Ascomycota</taxon>
        <taxon>Pezizomycotina</taxon>
        <taxon>Eurotiomycetes</taxon>
        <taxon>Chaetothyriomycetidae</taxon>
        <taxon>Chaetothyriales</taxon>
        <taxon>Cyphellophoraceae</taxon>
        <taxon>Cyphellophora</taxon>
    </lineage>
</organism>
<accession>A0A0N1H4H6</accession>
<dbReference type="GeneID" id="28732313"/>
<gene>
    <name evidence="1" type="ORF">AB675_11572</name>
</gene>
<evidence type="ECO:0008006" key="3">
    <source>
        <dbReference type="Google" id="ProtNLM"/>
    </source>
</evidence>
<evidence type="ECO:0000313" key="1">
    <source>
        <dbReference type="EMBL" id="KPI40170.1"/>
    </source>
</evidence>
<dbReference type="SUPFAM" id="SSF55298">
    <property type="entry name" value="YjgF-like"/>
    <property type="match status" value="1"/>
</dbReference>
<keyword evidence="2" id="KW-1185">Reference proteome</keyword>
<name>A0A0N1H4H6_9EURO</name>
<dbReference type="OrthoDB" id="4128608at2759"/>
<comment type="caution">
    <text evidence="1">The sequence shown here is derived from an EMBL/GenBank/DDBJ whole genome shotgun (WGS) entry which is preliminary data.</text>
</comment>
<dbReference type="Pfam" id="PF01042">
    <property type="entry name" value="Ribonuc_L-PSP"/>
    <property type="match status" value="1"/>
</dbReference>
<dbReference type="InterPro" id="IPR006175">
    <property type="entry name" value="YjgF/YER057c/UK114"/>
</dbReference>
<dbReference type="Gene3D" id="3.30.1330.40">
    <property type="entry name" value="RutC-like"/>
    <property type="match status" value="1"/>
</dbReference>
<dbReference type="AlphaFoldDB" id="A0A0N1H4H6"/>